<dbReference type="InterPro" id="IPR011701">
    <property type="entry name" value="MFS"/>
</dbReference>
<keyword evidence="2" id="KW-0813">Transport</keyword>
<keyword evidence="3" id="KW-1003">Cell membrane</keyword>
<dbReference type="InterPro" id="IPR050171">
    <property type="entry name" value="MFS_Transporters"/>
</dbReference>
<feature type="transmembrane region" description="Helical" evidence="7">
    <location>
        <begin position="312"/>
        <end position="332"/>
    </location>
</feature>
<feature type="transmembrane region" description="Helical" evidence="7">
    <location>
        <begin position="285"/>
        <end position="306"/>
    </location>
</feature>
<protein>
    <submittedName>
        <fullName evidence="8">MFS transporter</fullName>
    </submittedName>
</protein>
<dbReference type="Proteomes" id="UP001595701">
    <property type="component" value="Unassembled WGS sequence"/>
</dbReference>
<feature type="transmembrane region" description="Helical" evidence="7">
    <location>
        <begin position="146"/>
        <end position="171"/>
    </location>
</feature>
<feature type="transmembrane region" description="Helical" evidence="7">
    <location>
        <begin position="352"/>
        <end position="374"/>
    </location>
</feature>
<comment type="subcellular location">
    <subcellularLocation>
        <location evidence="1">Cell membrane</location>
        <topology evidence="1">Multi-pass membrane protein</topology>
    </subcellularLocation>
</comment>
<feature type="transmembrane region" description="Helical" evidence="7">
    <location>
        <begin position="89"/>
        <end position="107"/>
    </location>
</feature>
<sequence>MTTPAPAPARRGLRRLLPASPAQQILTFATFANSFGGGMFTTASALYFTRVVGLPTGQVAIGLFGGAMTGLVAGVLVGRLADHWGSKRVHITVMLCGGVVISCFTLVGSFWSFFAVSLVSGMIIPADVASKAPLIRGVSDGNPTVFIGYLRSVTNLALAFGSVAAGFAIQIDSRPAYLALVVCRALAYVSCGLILLRLPRIAAVAAEKGERGWAALRDRTYLSATLAHAVLSLNYAVSGFLLPLWIVAHTSAPRWVVSAVLVLNMAFVVLLQVKASRGVYDVRTAGQRMAWAGAAFAAGLTLMALAGGPSPWVATGLLMGGMAVFALGELWYAAASTEYCFGLAPAHLQGQYAGVFGLGSGVVEAVAPAVMSMLPLGMGLPGWLLLGALLLSVGLGSRPLVAWAARTRRTAPAG</sequence>
<comment type="caution">
    <text evidence="8">The sequence shown here is derived from an EMBL/GenBank/DDBJ whole genome shotgun (WGS) entry which is preliminary data.</text>
</comment>
<dbReference type="SUPFAM" id="SSF103473">
    <property type="entry name" value="MFS general substrate transporter"/>
    <property type="match status" value="1"/>
</dbReference>
<proteinExistence type="predicted"/>
<evidence type="ECO:0000256" key="2">
    <source>
        <dbReference type="ARBA" id="ARBA00022448"/>
    </source>
</evidence>
<dbReference type="PANTHER" id="PTHR23517:SF2">
    <property type="entry name" value="MULTIDRUG RESISTANCE PROTEIN MDTH"/>
    <property type="match status" value="1"/>
</dbReference>
<dbReference type="Gene3D" id="1.20.1250.20">
    <property type="entry name" value="MFS general substrate transporter like domains"/>
    <property type="match status" value="1"/>
</dbReference>
<feature type="transmembrane region" description="Helical" evidence="7">
    <location>
        <begin position="25"/>
        <end position="47"/>
    </location>
</feature>
<dbReference type="RefSeq" id="WP_310768598.1">
    <property type="nucleotide sequence ID" value="NZ_JBHRWR010000009.1"/>
</dbReference>
<evidence type="ECO:0000256" key="4">
    <source>
        <dbReference type="ARBA" id="ARBA00022692"/>
    </source>
</evidence>
<evidence type="ECO:0000313" key="8">
    <source>
        <dbReference type="EMBL" id="MFC3574967.1"/>
    </source>
</evidence>
<name>A0ABV7SDD2_9ACTN</name>
<gene>
    <name evidence="8" type="ORF">ACFOZ0_17115</name>
</gene>
<evidence type="ECO:0000256" key="7">
    <source>
        <dbReference type="SAM" id="Phobius"/>
    </source>
</evidence>
<evidence type="ECO:0000256" key="6">
    <source>
        <dbReference type="ARBA" id="ARBA00023136"/>
    </source>
</evidence>
<dbReference type="EMBL" id="JBHRWR010000009">
    <property type="protein sequence ID" value="MFC3574967.1"/>
    <property type="molecule type" value="Genomic_DNA"/>
</dbReference>
<evidence type="ECO:0000256" key="1">
    <source>
        <dbReference type="ARBA" id="ARBA00004651"/>
    </source>
</evidence>
<keyword evidence="4 7" id="KW-0812">Transmembrane</keyword>
<evidence type="ECO:0000256" key="5">
    <source>
        <dbReference type="ARBA" id="ARBA00022989"/>
    </source>
</evidence>
<keyword evidence="6 7" id="KW-0472">Membrane</keyword>
<dbReference type="InterPro" id="IPR036259">
    <property type="entry name" value="MFS_trans_sf"/>
</dbReference>
<reference evidence="9" key="1">
    <citation type="journal article" date="2019" name="Int. J. Syst. Evol. Microbiol.">
        <title>The Global Catalogue of Microorganisms (GCM) 10K type strain sequencing project: providing services to taxonomists for standard genome sequencing and annotation.</title>
        <authorList>
            <consortium name="The Broad Institute Genomics Platform"/>
            <consortium name="The Broad Institute Genome Sequencing Center for Infectious Disease"/>
            <person name="Wu L."/>
            <person name="Ma J."/>
        </authorList>
    </citation>
    <scope>NUCLEOTIDE SEQUENCE [LARGE SCALE GENOMIC DNA]</scope>
    <source>
        <strain evidence="9">CGMCC 4.7035</strain>
    </source>
</reference>
<feature type="transmembrane region" description="Helical" evidence="7">
    <location>
        <begin position="177"/>
        <end position="199"/>
    </location>
</feature>
<accession>A0ABV7SDD2</accession>
<dbReference type="Pfam" id="PF07690">
    <property type="entry name" value="MFS_1"/>
    <property type="match status" value="1"/>
</dbReference>
<dbReference type="PANTHER" id="PTHR23517">
    <property type="entry name" value="RESISTANCE PROTEIN MDTM, PUTATIVE-RELATED-RELATED"/>
    <property type="match status" value="1"/>
</dbReference>
<evidence type="ECO:0000313" key="9">
    <source>
        <dbReference type="Proteomes" id="UP001595701"/>
    </source>
</evidence>
<organism evidence="8 9">
    <name type="scientific">Streptomyces yaanensis</name>
    <dbReference type="NCBI Taxonomy" id="1142239"/>
    <lineage>
        <taxon>Bacteria</taxon>
        <taxon>Bacillati</taxon>
        <taxon>Actinomycetota</taxon>
        <taxon>Actinomycetes</taxon>
        <taxon>Kitasatosporales</taxon>
        <taxon>Streptomycetaceae</taxon>
        <taxon>Streptomyces</taxon>
    </lineage>
</organism>
<feature type="transmembrane region" description="Helical" evidence="7">
    <location>
        <begin position="220"/>
        <end position="246"/>
    </location>
</feature>
<feature type="transmembrane region" description="Helical" evidence="7">
    <location>
        <begin position="380"/>
        <end position="401"/>
    </location>
</feature>
<feature type="transmembrane region" description="Helical" evidence="7">
    <location>
        <begin position="252"/>
        <end position="273"/>
    </location>
</feature>
<keyword evidence="5 7" id="KW-1133">Transmembrane helix</keyword>
<evidence type="ECO:0000256" key="3">
    <source>
        <dbReference type="ARBA" id="ARBA00022475"/>
    </source>
</evidence>
<feature type="transmembrane region" description="Helical" evidence="7">
    <location>
        <begin position="59"/>
        <end position="77"/>
    </location>
</feature>
<keyword evidence="9" id="KW-1185">Reference proteome</keyword>